<feature type="region of interest" description="Disordered" evidence="1">
    <location>
        <begin position="614"/>
        <end position="635"/>
    </location>
</feature>
<dbReference type="Pfam" id="PF11935">
    <property type="entry name" value="SYMPK_PTA1_N"/>
    <property type="match status" value="1"/>
</dbReference>
<dbReference type="InterPro" id="IPR016024">
    <property type="entry name" value="ARM-type_fold"/>
</dbReference>
<evidence type="ECO:0000256" key="1">
    <source>
        <dbReference type="SAM" id="MobiDB-lite"/>
    </source>
</evidence>
<accession>A0A822Y3P1</accession>
<protein>
    <recommendedName>
        <fullName evidence="6">Symplekin</fullName>
    </recommendedName>
</protein>
<feature type="compositionally biased region" description="Polar residues" evidence="1">
    <location>
        <begin position="963"/>
        <end position="980"/>
    </location>
</feature>
<dbReference type="SUPFAM" id="SSF48371">
    <property type="entry name" value="ARM repeat"/>
    <property type="match status" value="1"/>
</dbReference>
<feature type="region of interest" description="Disordered" evidence="1">
    <location>
        <begin position="379"/>
        <end position="429"/>
    </location>
</feature>
<dbReference type="Pfam" id="PF12295">
    <property type="entry name" value="Symplekin_C"/>
    <property type="match status" value="1"/>
</dbReference>
<feature type="domain" description="Symplekin C-terminal" evidence="3">
    <location>
        <begin position="1093"/>
        <end position="1271"/>
    </location>
</feature>
<sequence>MVGMRAMGSREKAASLLSSVKFSMDIPSKIENLRQLKEVLLQRDPSLLTEFVPFLVELQTDRFSPVRKFLAEMLGEIGMEHVDFLPEIIPVLLALLKDETPAVARQAISSGNDLFRNTLEKVAIKGLYSSELDDSLESSWAWMLKFKGTVYPMAFQIGSDGIRLLAVKFVEAMILLYTSDPNSSSEPPLHQACEGKIVGFDISWLRGGHPVLNIGDLSIEASQSLGLLLDQLRFPTVKSLSNSIIIVVINSLSVIAKKRPAFYGRILPVLLSLDPSRSVTKGVLISGAYHALKNAFLSCLKCTHPGAVPWRDRLVSALKEMKAGELAEEALQQVRKLSGHTEDWTCESYPIKEEKPLMKACDAALIDPGRKRPIIQDISDMVKDEEASGKRARPTPTVSEESTKEPQKKSDLNQDDNPSIGSRASTGDGLTGPVQQLVAMFGALVAQGEKAVGSLEILISSISADLLAEVVMANMCHLPSTCPKADGDDEPVINIGSVLSMVGGNTSLLQPSLSDAFSLSSALPKIASLLNAQPSISLDVVKPQWEDEHQTDAITDSASLCVVNDVTEASTPISESVSSDVVVPSGVEKSSSTILSVIHDMGNLDGEIPGLDSATRSDVPETLDASHLSSTDLLSADQEQVTSSDRMPIMDNPLSGCIPTGSEELSPKVAIADSNSSIIHATATSVSLPNHYVLPKMAAPVVILTDEQKDHLQKSAFLRIIEAYKQTTVSGGSQIRFSLLAYLGVEFPLELDPWKLIQKHILSDYTNHEGHELTLRVLYRLFSEAEQEHDFFSSTTATSVYETFLLTVAETLRDSFPASDKSLSRLLGEVPYLPKTTLKLLECLCSPGSNEKIDTELQSGDRVTQGLSAVWNLILLRPPIRDVCLKIALQSAVHPLEEVRMKAIRLVANKLYPISSIAQQIEDFAKEMLRSVTNGVNVLEGTDAEGLPSEVQKDADLEKPVNEQPSVSATTKEISSDTHQSSTTESIPSSISEAQRCMSLYFALCTKKHSLFRQIFVIYKSTPKAVKQAVHRHIPILVRTIGSSPELLGIISDPPAGCESLLMQVIRTLTDGAIPSPELILTIRRLYESKLKDAEILIPVLSFLSKDEVQSIFPQLVNLPLDKFQAALARILQGSPHSGPALSPAEVLIAIHGIDPERDGIILKKVTDACNACFEQRQVFTQQVLAKVLNQLVEQIPLPLLFMRTVLQTIGAFPALVDFIMEILSRLVNKQIWKYPKLWVGFLKCAHLTQPQSFTVLLQLPAAQLENALNRTAALKPPLIAHASQPNIRSSLPRSTLAVLGIAPDSQTSNQSQATQGQTVDTSNSGTEVTAEKTRESSTGS</sequence>
<feature type="domain" description="Symplekin/Pta1 N-terminal" evidence="2">
    <location>
        <begin position="101"/>
        <end position="323"/>
    </location>
</feature>
<evidence type="ECO:0000259" key="3">
    <source>
        <dbReference type="Pfam" id="PF12295"/>
    </source>
</evidence>
<dbReference type="InterPro" id="IPR032460">
    <property type="entry name" value="Symplekin/Pta1_N"/>
</dbReference>
<feature type="compositionally biased region" description="Basic and acidic residues" evidence="1">
    <location>
        <begin position="951"/>
        <end position="961"/>
    </location>
</feature>
<evidence type="ECO:0000259" key="2">
    <source>
        <dbReference type="Pfam" id="PF11935"/>
    </source>
</evidence>
<feature type="compositionally biased region" description="Polar residues" evidence="1">
    <location>
        <begin position="415"/>
        <end position="425"/>
    </location>
</feature>
<dbReference type="PANTHER" id="PTHR47184">
    <property type="entry name" value="PHOSPHATIDYLINOSITOL 3-AND 4-KINASE FAMILY PROTEIN-RELATED"/>
    <property type="match status" value="1"/>
</dbReference>
<dbReference type="PANTHER" id="PTHR47184:SF2">
    <property type="entry name" value="SYMPLEKIN"/>
    <property type="match status" value="1"/>
</dbReference>
<reference evidence="4 5" key="1">
    <citation type="journal article" date="2020" name="Mol. Biol. Evol.">
        <title>Distinct Expression and Methylation Patterns for Genes with Different Fates following a Single Whole-Genome Duplication in Flowering Plants.</title>
        <authorList>
            <person name="Shi T."/>
            <person name="Rahmani R.S."/>
            <person name="Gugger P.F."/>
            <person name="Wang M."/>
            <person name="Li H."/>
            <person name="Zhang Y."/>
            <person name="Li Z."/>
            <person name="Wang Q."/>
            <person name="Van de Peer Y."/>
            <person name="Marchal K."/>
            <person name="Chen J."/>
        </authorList>
    </citation>
    <scope>NUCLEOTIDE SEQUENCE [LARGE SCALE GENOMIC DNA]</scope>
    <source>
        <tissue evidence="4">Leaf</tissue>
    </source>
</reference>
<proteinExistence type="predicted"/>
<dbReference type="Proteomes" id="UP000607653">
    <property type="component" value="Unassembled WGS sequence"/>
</dbReference>
<dbReference type="InterPro" id="IPR022075">
    <property type="entry name" value="Symplekin_C"/>
</dbReference>
<keyword evidence="5" id="KW-1185">Reference proteome</keyword>
<dbReference type="InterPro" id="IPR011989">
    <property type="entry name" value="ARM-like"/>
</dbReference>
<gene>
    <name evidence="4" type="ORF">HUJ06_027689</name>
</gene>
<comment type="caution">
    <text evidence="4">The sequence shown here is derived from an EMBL/GenBank/DDBJ whole genome shotgun (WGS) entry which is preliminary data.</text>
</comment>
<feature type="compositionally biased region" description="Polar residues" evidence="1">
    <location>
        <begin position="1305"/>
        <end position="1328"/>
    </location>
</feature>
<dbReference type="Gene3D" id="1.25.10.10">
    <property type="entry name" value="Leucine-rich Repeat Variant"/>
    <property type="match status" value="1"/>
</dbReference>
<dbReference type="EMBL" id="DUZY01000002">
    <property type="protein sequence ID" value="DAD26221.1"/>
    <property type="molecule type" value="Genomic_DNA"/>
</dbReference>
<feature type="region of interest" description="Disordered" evidence="1">
    <location>
        <begin position="1304"/>
        <end position="1341"/>
    </location>
</feature>
<feature type="compositionally biased region" description="Basic and acidic residues" evidence="1">
    <location>
        <begin position="401"/>
        <end position="412"/>
    </location>
</feature>
<evidence type="ECO:0000313" key="4">
    <source>
        <dbReference type="EMBL" id="DAD26221.1"/>
    </source>
</evidence>
<organism evidence="4 5">
    <name type="scientific">Nelumbo nucifera</name>
    <name type="common">Sacred lotus</name>
    <dbReference type="NCBI Taxonomy" id="4432"/>
    <lineage>
        <taxon>Eukaryota</taxon>
        <taxon>Viridiplantae</taxon>
        <taxon>Streptophyta</taxon>
        <taxon>Embryophyta</taxon>
        <taxon>Tracheophyta</taxon>
        <taxon>Spermatophyta</taxon>
        <taxon>Magnoliopsida</taxon>
        <taxon>Proteales</taxon>
        <taxon>Nelumbonaceae</taxon>
        <taxon>Nelumbo</taxon>
    </lineage>
</organism>
<feature type="compositionally biased region" description="Basic and acidic residues" evidence="1">
    <location>
        <begin position="380"/>
        <end position="389"/>
    </location>
</feature>
<evidence type="ECO:0008006" key="6">
    <source>
        <dbReference type="Google" id="ProtNLM"/>
    </source>
</evidence>
<feature type="region of interest" description="Disordered" evidence="1">
    <location>
        <begin position="943"/>
        <end position="988"/>
    </location>
</feature>
<evidence type="ECO:0000313" key="5">
    <source>
        <dbReference type="Proteomes" id="UP000607653"/>
    </source>
</evidence>
<feature type="compositionally biased region" description="Basic and acidic residues" evidence="1">
    <location>
        <begin position="1330"/>
        <end position="1341"/>
    </location>
</feature>
<name>A0A822Y3P1_NELNU</name>